<sequence length="301" mass="33826">MNAFMAYGVCVESNLDFCELPRVTGSKDAIQIQVERVTSIKADPGISVRSCVAQGRTVHIVSHVSYVNVQIDLALGFELWVSSRCIYCLALNGVPENLLKYWILQQIIPLFLLLCGSTEFLHGMAVSVTSYRKGQRNLPCMGFVGPSYAGKSTLLNYFLSQGHALVADDQLALSRHNYAEIAPTVPFYRPYRAAEELGILTARYSWEVRHLSRLYFLVPCAPEAETRIEKISGIDAVTALFHNIQYGLHNLARPDFFPLVESRFRGIADISRRIPAARLHVPRNLDRLPEVYDLIQNDHVS</sequence>
<dbReference type="SUPFAM" id="SSF53795">
    <property type="entry name" value="PEP carboxykinase-like"/>
    <property type="match status" value="1"/>
</dbReference>
<dbReference type="Gene3D" id="3.40.50.300">
    <property type="entry name" value="P-loop containing nucleotide triphosphate hydrolases"/>
    <property type="match status" value="1"/>
</dbReference>
<organism evidence="1 2">
    <name type="scientific">Granulicella arctica</name>
    <dbReference type="NCBI Taxonomy" id="940613"/>
    <lineage>
        <taxon>Bacteria</taxon>
        <taxon>Pseudomonadati</taxon>
        <taxon>Acidobacteriota</taxon>
        <taxon>Terriglobia</taxon>
        <taxon>Terriglobales</taxon>
        <taxon>Acidobacteriaceae</taxon>
        <taxon>Granulicella</taxon>
    </lineage>
</organism>
<comment type="caution">
    <text evidence="1">The sequence shown here is derived from an EMBL/GenBank/DDBJ whole genome shotgun (WGS) entry which is preliminary data.</text>
</comment>
<dbReference type="EMBL" id="JACCCW010000002">
    <property type="protein sequence ID" value="NYF80591.1"/>
    <property type="molecule type" value="Genomic_DNA"/>
</dbReference>
<evidence type="ECO:0008006" key="3">
    <source>
        <dbReference type="Google" id="ProtNLM"/>
    </source>
</evidence>
<dbReference type="AlphaFoldDB" id="A0A7Y9TH27"/>
<dbReference type="Proteomes" id="UP000589520">
    <property type="component" value="Unassembled WGS sequence"/>
</dbReference>
<dbReference type="InterPro" id="IPR027417">
    <property type="entry name" value="P-loop_NTPase"/>
</dbReference>
<protein>
    <recommendedName>
        <fullName evidence="3">HPr kinase</fullName>
    </recommendedName>
</protein>
<name>A0A7Y9TH27_9BACT</name>
<reference evidence="1 2" key="1">
    <citation type="submission" date="2020-07" db="EMBL/GenBank/DDBJ databases">
        <title>Genomic Encyclopedia of Type Strains, Phase IV (KMG-V): Genome sequencing to study the core and pangenomes of soil and plant-associated prokaryotes.</title>
        <authorList>
            <person name="Whitman W."/>
        </authorList>
    </citation>
    <scope>NUCLEOTIDE SEQUENCE [LARGE SCALE GENOMIC DNA]</scope>
    <source>
        <strain evidence="1 2">X4EP2</strain>
    </source>
</reference>
<proteinExistence type="predicted"/>
<keyword evidence="2" id="KW-1185">Reference proteome</keyword>
<accession>A0A7Y9TH27</accession>
<evidence type="ECO:0000313" key="1">
    <source>
        <dbReference type="EMBL" id="NYF80591.1"/>
    </source>
</evidence>
<evidence type="ECO:0000313" key="2">
    <source>
        <dbReference type="Proteomes" id="UP000589520"/>
    </source>
</evidence>
<gene>
    <name evidence="1" type="ORF">HDF17_002911</name>
</gene>
<dbReference type="RefSeq" id="WP_179492092.1">
    <property type="nucleotide sequence ID" value="NZ_JACCCW010000002.1"/>
</dbReference>